<protein>
    <submittedName>
        <fullName evidence="2">Flagellar protein FlaG</fullName>
    </submittedName>
</protein>
<keyword evidence="2" id="KW-0282">Flagellum</keyword>
<keyword evidence="2" id="KW-0966">Cell projection</keyword>
<dbReference type="Pfam" id="PF03646">
    <property type="entry name" value="FlaG"/>
    <property type="match status" value="1"/>
</dbReference>
<dbReference type="PANTHER" id="PTHR37166">
    <property type="entry name" value="PROTEIN FLAG"/>
    <property type="match status" value="1"/>
</dbReference>
<dbReference type="STRING" id="45496.SAMN04488079_10548"/>
<proteinExistence type="predicted"/>
<dbReference type="SUPFAM" id="SSF160214">
    <property type="entry name" value="FlaG-like"/>
    <property type="match status" value="1"/>
</dbReference>
<organism evidence="2 3">
    <name type="scientific">Methylophaga sulfidovorans</name>
    <dbReference type="NCBI Taxonomy" id="45496"/>
    <lineage>
        <taxon>Bacteria</taxon>
        <taxon>Pseudomonadati</taxon>
        <taxon>Pseudomonadota</taxon>
        <taxon>Gammaproteobacteria</taxon>
        <taxon>Thiotrichales</taxon>
        <taxon>Piscirickettsiaceae</taxon>
        <taxon>Methylophaga</taxon>
    </lineage>
</organism>
<keyword evidence="2" id="KW-0969">Cilium</keyword>
<feature type="region of interest" description="Disordered" evidence="1">
    <location>
        <begin position="44"/>
        <end position="65"/>
    </location>
</feature>
<dbReference type="EMBL" id="FOSH01000005">
    <property type="protein sequence ID" value="SFK10525.1"/>
    <property type="molecule type" value="Genomic_DNA"/>
</dbReference>
<keyword evidence="3" id="KW-1185">Reference proteome</keyword>
<evidence type="ECO:0000256" key="1">
    <source>
        <dbReference type="SAM" id="MobiDB-lite"/>
    </source>
</evidence>
<dbReference type="Proteomes" id="UP000198924">
    <property type="component" value="Unassembled WGS sequence"/>
</dbReference>
<sequence>MANNDLLVQSALQSVQNNVTSQSKPVTQSVQTETVTELSVQSQALQKEAEKQNSQQQQRADDLRDKVAQLNDYMQNMNRNLQFSVDDTSGDTVIKVIDAETEEVVRQIPSEEILEARHAAEKYRGILLETKA</sequence>
<dbReference type="AlphaFoldDB" id="A0A1I3WSN5"/>
<accession>A0A1I3WSN5</accession>
<dbReference type="RefSeq" id="WP_091712129.1">
    <property type="nucleotide sequence ID" value="NZ_FOSH01000005.1"/>
</dbReference>
<dbReference type="InterPro" id="IPR005186">
    <property type="entry name" value="FlaG"/>
</dbReference>
<gene>
    <name evidence="2" type="ORF">SAMN04488079_10548</name>
</gene>
<dbReference type="Gene3D" id="3.30.160.170">
    <property type="entry name" value="FlaG-like"/>
    <property type="match status" value="1"/>
</dbReference>
<dbReference type="PANTHER" id="PTHR37166:SF1">
    <property type="entry name" value="PROTEIN FLAG"/>
    <property type="match status" value="1"/>
</dbReference>
<evidence type="ECO:0000313" key="2">
    <source>
        <dbReference type="EMBL" id="SFK10525.1"/>
    </source>
</evidence>
<reference evidence="3" key="1">
    <citation type="submission" date="2016-10" db="EMBL/GenBank/DDBJ databases">
        <authorList>
            <person name="Varghese N."/>
            <person name="Submissions S."/>
        </authorList>
    </citation>
    <scope>NUCLEOTIDE SEQUENCE [LARGE SCALE GENOMIC DNA]</scope>
    <source>
        <strain evidence="3">DSM 11578</strain>
    </source>
</reference>
<evidence type="ECO:0000313" key="3">
    <source>
        <dbReference type="Proteomes" id="UP000198924"/>
    </source>
</evidence>
<name>A0A1I3WSN5_9GAMM</name>
<dbReference type="OrthoDB" id="5741693at2"/>
<dbReference type="InterPro" id="IPR035924">
    <property type="entry name" value="FlaG-like_sf"/>
</dbReference>